<dbReference type="VEuPathDB" id="TriTrypDB:TCDM_04162"/>
<dbReference type="Proteomes" id="UP000017861">
    <property type="component" value="Unassembled WGS sequence"/>
</dbReference>
<proteinExistence type="predicted"/>
<dbReference type="AlphaFoldDB" id="V5BRC8"/>
<accession>V5BRC8</accession>
<keyword evidence="1" id="KW-1133">Transmembrane helix</keyword>
<dbReference type="EMBL" id="AYLP01000035">
    <property type="protein sequence ID" value="ESS67103.1"/>
    <property type="molecule type" value="Genomic_DNA"/>
</dbReference>
<reference evidence="2 3" key="1">
    <citation type="journal article" date="2014" name="Genome Announc.">
        <title>Trypanosoma cruzi Clone Dm28c Draft Genome Sequence.</title>
        <authorList>
            <person name="Grisard E.C."/>
            <person name="Teixeira S.M."/>
            <person name="de Almeida L.G."/>
            <person name="Stoco P.H."/>
            <person name="Gerber A.L."/>
            <person name="Talavera-Lopez C."/>
            <person name="Lima O.C."/>
            <person name="Andersson B."/>
            <person name="de Vasconcelos A.T."/>
        </authorList>
    </citation>
    <scope>NUCLEOTIDE SEQUENCE [LARGE SCALE GENOMIC DNA]</scope>
    <source>
        <strain evidence="2 3">Dm28c</strain>
    </source>
</reference>
<evidence type="ECO:0000256" key="1">
    <source>
        <dbReference type="SAM" id="Phobius"/>
    </source>
</evidence>
<evidence type="ECO:0000313" key="3">
    <source>
        <dbReference type="Proteomes" id="UP000017861"/>
    </source>
</evidence>
<evidence type="ECO:0000313" key="2">
    <source>
        <dbReference type="EMBL" id="ESS67103.1"/>
    </source>
</evidence>
<organism evidence="2 3">
    <name type="scientific">Trypanosoma cruzi Dm28c</name>
    <dbReference type="NCBI Taxonomy" id="1416333"/>
    <lineage>
        <taxon>Eukaryota</taxon>
        <taxon>Discoba</taxon>
        <taxon>Euglenozoa</taxon>
        <taxon>Kinetoplastea</taxon>
        <taxon>Metakinetoplastina</taxon>
        <taxon>Trypanosomatida</taxon>
        <taxon>Trypanosomatidae</taxon>
        <taxon>Trypanosoma</taxon>
        <taxon>Schizotrypanum</taxon>
    </lineage>
</organism>
<feature type="transmembrane region" description="Helical" evidence="1">
    <location>
        <begin position="15"/>
        <end position="48"/>
    </location>
</feature>
<keyword evidence="1" id="KW-0472">Membrane</keyword>
<sequence>MYSVAARLQLLEDYFLFFFFLFFPSFSFLYFLFFFFFAFGYFLLLLVLGLYEGKGSACLRTSFLLGYKFL</sequence>
<gene>
    <name evidence="2" type="ORF">TCDM_04162</name>
</gene>
<name>V5BRC8_TRYCR</name>
<comment type="caution">
    <text evidence="2">The sequence shown here is derived from an EMBL/GenBank/DDBJ whole genome shotgun (WGS) entry which is preliminary data.</text>
</comment>
<protein>
    <submittedName>
        <fullName evidence="2">Uncharacterized protein</fullName>
    </submittedName>
</protein>
<keyword evidence="1" id="KW-0812">Transmembrane</keyword>